<gene>
    <name evidence="1" type="ORF">AMD01_10650</name>
</gene>
<evidence type="ECO:0000313" key="2">
    <source>
        <dbReference type="Proteomes" id="UP000037558"/>
    </source>
</evidence>
<dbReference type="STRING" id="284581.AMD01_10650"/>
<protein>
    <submittedName>
        <fullName evidence="1">Uncharacterized protein</fullName>
    </submittedName>
</protein>
<dbReference type="EMBL" id="LILC01000013">
    <property type="protein sequence ID" value="KOO46674.1"/>
    <property type="molecule type" value="Genomic_DNA"/>
</dbReference>
<sequence>MNARNKSVIQAPYTVEQLMSLLSDVCDGQNMFSHQDFVYWCEKYTLFHYKYEMDESQWLADLESEERAHFAKAFLVAKDVPAKWQHYLMQQFSFQDLKDQPLQDILIPQAYFVQWLTELYSYDHVN</sequence>
<organism evidence="1 2">
    <name type="scientific">Priestia koreensis</name>
    <dbReference type="NCBI Taxonomy" id="284581"/>
    <lineage>
        <taxon>Bacteria</taxon>
        <taxon>Bacillati</taxon>
        <taxon>Bacillota</taxon>
        <taxon>Bacilli</taxon>
        <taxon>Bacillales</taxon>
        <taxon>Bacillaceae</taxon>
        <taxon>Priestia</taxon>
    </lineage>
</organism>
<dbReference type="AlphaFoldDB" id="A0A0M0L6K7"/>
<keyword evidence="2" id="KW-1185">Reference proteome</keyword>
<evidence type="ECO:0000313" key="1">
    <source>
        <dbReference type="EMBL" id="KOO46674.1"/>
    </source>
</evidence>
<proteinExistence type="predicted"/>
<reference evidence="2" key="1">
    <citation type="submission" date="2015-08" db="EMBL/GenBank/DDBJ databases">
        <title>Fjat-14210 dsm16467.</title>
        <authorList>
            <person name="Liu B."/>
            <person name="Wang J."/>
            <person name="Zhu Y."/>
            <person name="Liu G."/>
            <person name="Chen Q."/>
            <person name="Chen Z."/>
            <person name="Lan J."/>
            <person name="Che J."/>
            <person name="Ge C."/>
            <person name="Shi H."/>
            <person name="Pan Z."/>
            <person name="Liu X."/>
        </authorList>
    </citation>
    <scope>NUCLEOTIDE SEQUENCE [LARGE SCALE GENOMIC DNA]</scope>
    <source>
        <strain evidence="2">DSM 16467</strain>
    </source>
</reference>
<comment type="caution">
    <text evidence="1">The sequence shown here is derived from an EMBL/GenBank/DDBJ whole genome shotgun (WGS) entry which is preliminary data.</text>
</comment>
<name>A0A0M0L6K7_9BACI</name>
<dbReference type="Proteomes" id="UP000037558">
    <property type="component" value="Unassembled WGS sequence"/>
</dbReference>
<accession>A0A0M0L6K7</accession>
<dbReference type="PATRIC" id="fig|284581.3.peg.2227"/>